<dbReference type="Gene3D" id="3.40.710.10">
    <property type="entry name" value="DD-peptidase/beta-lactamase superfamily"/>
    <property type="match status" value="1"/>
</dbReference>
<dbReference type="SUPFAM" id="SSF56601">
    <property type="entry name" value="beta-lactamase/transpeptidase-like"/>
    <property type="match status" value="1"/>
</dbReference>
<comment type="caution">
    <text evidence="2">The sequence shown here is derived from an EMBL/GenBank/DDBJ whole genome shotgun (WGS) entry which is preliminary data.</text>
</comment>
<proteinExistence type="predicted"/>
<dbReference type="InterPro" id="IPR012338">
    <property type="entry name" value="Beta-lactam/transpept-like"/>
</dbReference>
<dbReference type="AlphaFoldDB" id="A0A0R2N8W9"/>
<dbReference type="Pfam" id="PF13354">
    <property type="entry name" value="Beta-lactamase2"/>
    <property type="match status" value="1"/>
</dbReference>
<evidence type="ECO:0000313" key="3">
    <source>
        <dbReference type="Proteomes" id="UP000050920"/>
    </source>
</evidence>
<reference evidence="2 3" key="1">
    <citation type="journal article" date="2015" name="Genome Announc.">
        <title>Expanding the biotechnology potential of lactobacilli through comparative genomics of 213 strains and associated genera.</title>
        <authorList>
            <person name="Sun Z."/>
            <person name="Harris H.M."/>
            <person name="McCann A."/>
            <person name="Guo C."/>
            <person name="Argimon S."/>
            <person name="Zhang W."/>
            <person name="Yang X."/>
            <person name="Jeffery I.B."/>
            <person name="Cooney J.C."/>
            <person name="Kagawa T.F."/>
            <person name="Liu W."/>
            <person name="Song Y."/>
            <person name="Salvetti E."/>
            <person name="Wrobel A."/>
            <person name="Rasinkangas P."/>
            <person name="Parkhill J."/>
            <person name="Rea M.C."/>
            <person name="O'Sullivan O."/>
            <person name="Ritari J."/>
            <person name="Douillard F.P."/>
            <person name="Paul Ross R."/>
            <person name="Yang R."/>
            <person name="Briner A.E."/>
            <person name="Felis G.E."/>
            <person name="de Vos W.M."/>
            <person name="Barrangou R."/>
            <person name="Klaenhammer T.R."/>
            <person name="Caufield P.W."/>
            <person name="Cui Y."/>
            <person name="Zhang H."/>
            <person name="O'Toole P.W."/>
        </authorList>
    </citation>
    <scope>NUCLEOTIDE SEQUENCE [LARGE SCALE GENOMIC DNA]</scope>
    <source>
        <strain evidence="2 3">DSM 21115</strain>
    </source>
</reference>
<accession>A0A0R2N8W9</accession>
<evidence type="ECO:0000259" key="1">
    <source>
        <dbReference type="Pfam" id="PF13354"/>
    </source>
</evidence>
<sequence length="91" mass="9900">MDTSALQAGKDNYTSAGDVAKVLKKMYNHQLIDATEDAAMLDILAKNTDHTMLPHSLPSEAQVYNLTGRIPLMASKTMPPLSKIITVRLSS</sequence>
<dbReference type="EMBL" id="AYGX02000177">
    <property type="protein sequence ID" value="KRO22287.1"/>
    <property type="molecule type" value="Genomic_DNA"/>
</dbReference>
<evidence type="ECO:0000313" key="2">
    <source>
        <dbReference type="EMBL" id="KRO22287.1"/>
    </source>
</evidence>
<organism evidence="2 3">
    <name type="scientific">Lactiplantibacillus fabifermentans DSM 21115</name>
    <dbReference type="NCBI Taxonomy" id="1413187"/>
    <lineage>
        <taxon>Bacteria</taxon>
        <taxon>Bacillati</taxon>
        <taxon>Bacillota</taxon>
        <taxon>Bacilli</taxon>
        <taxon>Lactobacillales</taxon>
        <taxon>Lactobacillaceae</taxon>
        <taxon>Lactiplantibacillus</taxon>
    </lineage>
</organism>
<name>A0A0R2N8W9_9LACO</name>
<dbReference type="Proteomes" id="UP000050920">
    <property type="component" value="Unassembled WGS sequence"/>
</dbReference>
<dbReference type="GO" id="GO:0030655">
    <property type="term" value="P:beta-lactam antibiotic catabolic process"/>
    <property type="evidence" value="ECO:0007669"/>
    <property type="project" value="InterPro"/>
</dbReference>
<gene>
    <name evidence="2" type="ORF">DY78_GL002124</name>
</gene>
<feature type="domain" description="Beta-lactamase class A catalytic" evidence="1">
    <location>
        <begin position="3"/>
        <end position="71"/>
    </location>
</feature>
<dbReference type="GO" id="GO:0008800">
    <property type="term" value="F:beta-lactamase activity"/>
    <property type="evidence" value="ECO:0007669"/>
    <property type="project" value="InterPro"/>
</dbReference>
<keyword evidence="3" id="KW-1185">Reference proteome</keyword>
<dbReference type="InterPro" id="IPR045155">
    <property type="entry name" value="Beta-lactam_cat"/>
</dbReference>
<protein>
    <recommendedName>
        <fullName evidence="1">Beta-lactamase class A catalytic domain-containing protein</fullName>
    </recommendedName>
</protein>